<organism evidence="1 2">
    <name type="scientific">Lasiosphaeria hispida</name>
    <dbReference type="NCBI Taxonomy" id="260671"/>
    <lineage>
        <taxon>Eukaryota</taxon>
        <taxon>Fungi</taxon>
        <taxon>Dikarya</taxon>
        <taxon>Ascomycota</taxon>
        <taxon>Pezizomycotina</taxon>
        <taxon>Sordariomycetes</taxon>
        <taxon>Sordariomycetidae</taxon>
        <taxon>Sordariales</taxon>
        <taxon>Lasiosphaeriaceae</taxon>
        <taxon>Lasiosphaeria</taxon>
    </lineage>
</organism>
<evidence type="ECO:0008006" key="3">
    <source>
        <dbReference type="Google" id="ProtNLM"/>
    </source>
</evidence>
<dbReference type="AlphaFoldDB" id="A0AAJ0HE79"/>
<evidence type="ECO:0000313" key="1">
    <source>
        <dbReference type="EMBL" id="KAK3349244.1"/>
    </source>
</evidence>
<comment type="caution">
    <text evidence="1">The sequence shown here is derived from an EMBL/GenBank/DDBJ whole genome shotgun (WGS) entry which is preliminary data.</text>
</comment>
<reference evidence="1" key="2">
    <citation type="submission" date="2023-06" db="EMBL/GenBank/DDBJ databases">
        <authorList>
            <consortium name="Lawrence Berkeley National Laboratory"/>
            <person name="Haridas S."/>
            <person name="Hensen N."/>
            <person name="Bonometti L."/>
            <person name="Westerberg I."/>
            <person name="Brannstrom I.O."/>
            <person name="Guillou S."/>
            <person name="Cros-Aarteil S."/>
            <person name="Calhoun S."/>
            <person name="Kuo A."/>
            <person name="Mondo S."/>
            <person name="Pangilinan J."/>
            <person name="Riley R."/>
            <person name="Labutti K."/>
            <person name="Andreopoulos B."/>
            <person name="Lipzen A."/>
            <person name="Chen C."/>
            <person name="Yanf M."/>
            <person name="Daum C."/>
            <person name="Ng V."/>
            <person name="Clum A."/>
            <person name="Steindorff A."/>
            <person name="Ohm R."/>
            <person name="Martin F."/>
            <person name="Silar P."/>
            <person name="Natvig D."/>
            <person name="Lalanne C."/>
            <person name="Gautier V."/>
            <person name="Ament-Velasquez S.L."/>
            <person name="Kruys A."/>
            <person name="Hutchinson M.I."/>
            <person name="Powell A.J."/>
            <person name="Barry K."/>
            <person name="Miller A.N."/>
            <person name="Grigoriev I.V."/>
            <person name="Debuchy R."/>
            <person name="Gladieux P."/>
            <person name="Thoren M.H."/>
            <person name="Johannesson H."/>
        </authorList>
    </citation>
    <scope>NUCLEOTIDE SEQUENCE</scope>
    <source>
        <strain evidence="1">CBS 955.72</strain>
    </source>
</reference>
<dbReference type="PANTHER" id="PTHR42085:SF1">
    <property type="entry name" value="F-BOX DOMAIN-CONTAINING PROTEIN"/>
    <property type="match status" value="1"/>
</dbReference>
<gene>
    <name evidence="1" type="ORF">B0T25DRAFT_569890</name>
</gene>
<proteinExistence type="predicted"/>
<evidence type="ECO:0000313" key="2">
    <source>
        <dbReference type="Proteomes" id="UP001275084"/>
    </source>
</evidence>
<dbReference type="Proteomes" id="UP001275084">
    <property type="component" value="Unassembled WGS sequence"/>
</dbReference>
<accession>A0AAJ0HE79</accession>
<name>A0AAJ0HE79_9PEZI</name>
<reference evidence="1" key="1">
    <citation type="journal article" date="2023" name="Mol. Phylogenet. Evol.">
        <title>Genome-scale phylogeny and comparative genomics of the fungal order Sordariales.</title>
        <authorList>
            <person name="Hensen N."/>
            <person name="Bonometti L."/>
            <person name="Westerberg I."/>
            <person name="Brannstrom I.O."/>
            <person name="Guillou S."/>
            <person name="Cros-Aarteil S."/>
            <person name="Calhoun S."/>
            <person name="Haridas S."/>
            <person name="Kuo A."/>
            <person name="Mondo S."/>
            <person name="Pangilinan J."/>
            <person name="Riley R."/>
            <person name="LaButti K."/>
            <person name="Andreopoulos B."/>
            <person name="Lipzen A."/>
            <person name="Chen C."/>
            <person name="Yan M."/>
            <person name="Daum C."/>
            <person name="Ng V."/>
            <person name="Clum A."/>
            <person name="Steindorff A."/>
            <person name="Ohm R.A."/>
            <person name="Martin F."/>
            <person name="Silar P."/>
            <person name="Natvig D.O."/>
            <person name="Lalanne C."/>
            <person name="Gautier V."/>
            <person name="Ament-Velasquez S.L."/>
            <person name="Kruys A."/>
            <person name="Hutchinson M.I."/>
            <person name="Powell A.J."/>
            <person name="Barry K."/>
            <person name="Miller A.N."/>
            <person name="Grigoriev I.V."/>
            <person name="Debuchy R."/>
            <person name="Gladieux P."/>
            <person name="Hiltunen Thoren M."/>
            <person name="Johannesson H."/>
        </authorList>
    </citation>
    <scope>NUCLEOTIDE SEQUENCE</scope>
    <source>
        <strain evidence="1">CBS 955.72</strain>
    </source>
</reference>
<dbReference type="InterPro" id="IPR038883">
    <property type="entry name" value="AN11006-like"/>
</dbReference>
<dbReference type="EMBL" id="JAUIQD010000005">
    <property type="protein sequence ID" value="KAK3349244.1"/>
    <property type="molecule type" value="Genomic_DNA"/>
</dbReference>
<dbReference type="PANTHER" id="PTHR42085">
    <property type="entry name" value="F-BOX DOMAIN-CONTAINING PROTEIN"/>
    <property type="match status" value="1"/>
</dbReference>
<keyword evidence="2" id="KW-1185">Reference proteome</keyword>
<protein>
    <recommendedName>
        <fullName evidence="3">F-box domain-containing protein</fullName>
    </recommendedName>
</protein>
<sequence length="292" mass="33738">MASPQGASPMQALHDQVPDLHNEMEKLNKPVQERRGTRKKMRAAWEKERAALNLGKEKLELPTSLSAMTISRPEPADDPNAFKFLKLPGEMRNLVYHFVAPRELVLDKTKGDQPTCDIFALQRTCRQLSLEIKSFYYGNAEVRLRSATSSLAWMRGSAPTHFISSLRVELQWGIGTWEKVLRSLAHQNAPIQKLVIRDLVWSGHRFASWVDPIELHMAARVGHLRWRTEAEMLRNVEFHGTTLIKILKKFKILRHVQIISEKRDQLWMDAIAKETMAVVEYVRLGPQWWLDC</sequence>